<evidence type="ECO:0000313" key="1">
    <source>
        <dbReference type="EMBL" id="CAG8678684.1"/>
    </source>
</evidence>
<organism evidence="1 2">
    <name type="scientific">Scutellospora calospora</name>
    <dbReference type="NCBI Taxonomy" id="85575"/>
    <lineage>
        <taxon>Eukaryota</taxon>
        <taxon>Fungi</taxon>
        <taxon>Fungi incertae sedis</taxon>
        <taxon>Mucoromycota</taxon>
        <taxon>Glomeromycotina</taxon>
        <taxon>Glomeromycetes</taxon>
        <taxon>Diversisporales</taxon>
        <taxon>Gigasporaceae</taxon>
        <taxon>Scutellospora</taxon>
    </lineage>
</organism>
<dbReference type="Proteomes" id="UP000789860">
    <property type="component" value="Unassembled WGS sequence"/>
</dbReference>
<feature type="non-terminal residue" evidence="1">
    <location>
        <position position="1"/>
    </location>
</feature>
<accession>A0ACA9P0Y5</accession>
<evidence type="ECO:0000313" key="2">
    <source>
        <dbReference type="Proteomes" id="UP000789860"/>
    </source>
</evidence>
<sequence length="53" mass="6342">HVRLEFEINTSKDNELAMKDMVSTSTAYIQPNRVKKDQRFRTLSGVSNWREWQ</sequence>
<proteinExistence type="predicted"/>
<gene>
    <name evidence="1" type="ORF">SCALOS_LOCUS9649</name>
</gene>
<protein>
    <submittedName>
        <fullName evidence="1">2904_t:CDS:1</fullName>
    </submittedName>
</protein>
<reference evidence="1" key="1">
    <citation type="submission" date="2021-06" db="EMBL/GenBank/DDBJ databases">
        <authorList>
            <person name="Kallberg Y."/>
            <person name="Tangrot J."/>
            <person name="Rosling A."/>
        </authorList>
    </citation>
    <scope>NUCLEOTIDE SEQUENCE</scope>
    <source>
        <strain evidence="1">AU212A</strain>
    </source>
</reference>
<keyword evidence="2" id="KW-1185">Reference proteome</keyword>
<comment type="caution">
    <text evidence="1">The sequence shown here is derived from an EMBL/GenBank/DDBJ whole genome shotgun (WGS) entry which is preliminary data.</text>
</comment>
<name>A0ACA9P0Y5_9GLOM</name>
<dbReference type="EMBL" id="CAJVPM010031039">
    <property type="protein sequence ID" value="CAG8678684.1"/>
    <property type="molecule type" value="Genomic_DNA"/>
</dbReference>